<organism evidence="1 2">
    <name type="scientific">Leptospira inadai serovar Lyme str. 10</name>
    <dbReference type="NCBI Taxonomy" id="1049790"/>
    <lineage>
        <taxon>Bacteria</taxon>
        <taxon>Pseudomonadati</taxon>
        <taxon>Spirochaetota</taxon>
        <taxon>Spirochaetia</taxon>
        <taxon>Leptospirales</taxon>
        <taxon>Leptospiraceae</taxon>
        <taxon>Leptospira</taxon>
    </lineage>
</organism>
<comment type="caution">
    <text evidence="1">The sequence shown here is derived from an EMBL/GenBank/DDBJ whole genome shotgun (WGS) entry which is preliminary data.</text>
</comment>
<dbReference type="AlphaFoldDB" id="V6HXY4"/>
<sequence length="38" mass="4437">MHMPIFALILLSNILRWIGKRETELRTLPVIKVSSKEC</sequence>
<name>V6HXY4_9LEPT</name>
<dbReference type="STRING" id="1049790.LEP1GSC047_3767"/>
<gene>
    <name evidence="1" type="ORF">LEP1GSC047_3767</name>
</gene>
<protein>
    <submittedName>
        <fullName evidence="1">Uncharacterized protein</fullName>
    </submittedName>
</protein>
<dbReference type="Proteomes" id="UP000018719">
    <property type="component" value="Unassembled WGS sequence"/>
</dbReference>
<dbReference type="EMBL" id="AHMM02000015">
    <property type="protein sequence ID" value="EQA37859.1"/>
    <property type="molecule type" value="Genomic_DNA"/>
</dbReference>
<evidence type="ECO:0000313" key="1">
    <source>
        <dbReference type="EMBL" id="EQA37859.1"/>
    </source>
</evidence>
<reference evidence="1 2" key="1">
    <citation type="submission" date="2013-05" db="EMBL/GenBank/DDBJ databases">
        <authorList>
            <person name="Harkins D.M."/>
            <person name="Durkin A.S."/>
            <person name="Brinkac L.M."/>
            <person name="Haft D.H."/>
            <person name="Selengut J.D."/>
            <person name="Sanka R."/>
            <person name="DePew J."/>
            <person name="Purushe J."/>
            <person name="Hartskeerl R.A."/>
            <person name="Ahmed A."/>
            <person name="van der Linden H."/>
            <person name="Goris M.G.A."/>
            <person name="Vinetz J.M."/>
            <person name="Sutton G.G."/>
            <person name="Nierman W.C."/>
            <person name="Fouts D.E."/>
        </authorList>
    </citation>
    <scope>NUCLEOTIDE SEQUENCE [LARGE SCALE GENOMIC DNA]</scope>
    <source>
        <strain evidence="1 2">10</strain>
    </source>
</reference>
<accession>V6HXY4</accession>
<proteinExistence type="predicted"/>
<evidence type="ECO:0000313" key="2">
    <source>
        <dbReference type="Proteomes" id="UP000018719"/>
    </source>
</evidence>